<comment type="caution">
    <text evidence="2">The sequence shown here is derived from an EMBL/GenBank/DDBJ whole genome shotgun (WGS) entry which is preliminary data.</text>
</comment>
<gene>
    <name evidence="2" type="ORF">ACFOKC_09025</name>
</gene>
<sequence>MHVRDATDEDADAVVALADEAVDAARLIRDRSVRVADDDGEVAGFVAYDTWRGAVHVTRLGGDPAALGDLLAAPCEFAAREDLPVEVVLPDDEDDDFRTILDDEGFEDAGAGPMFDGRRTRRYRRQP</sequence>
<dbReference type="EMBL" id="JBHRWN010000002">
    <property type="protein sequence ID" value="MFC3477867.1"/>
    <property type="molecule type" value="Genomic_DNA"/>
</dbReference>
<protein>
    <submittedName>
        <fullName evidence="2">GNAT family N-acetyltransferase</fullName>
        <ecNumber evidence="2">2.3.-.-</ecNumber>
    </submittedName>
</protein>
<dbReference type="SUPFAM" id="SSF55729">
    <property type="entry name" value="Acyl-CoA N-acyltransferases (Nat)"/>
    <property type="match status" value="1"/>
</dbReference>
<dbReference type="RefSeq" id="WP_232571014.1">
    <property type="nucleotide sequence ID" value="NZ_CP089466.1"/>
</dbReference>
<keyword evidence="2" id="KW-0808">Transferase</keyword>
<dbReference type="Proteomes" id="UP001595660">
    <property type="component" value="Unassembled WGS sequence"/>
</dbReference>
<dbReference type="GO" id="GO:0016746">
    <property type="term" value="F:acyltransferase activity"/>
    <property type="evidence" value="ECO:0007669"/>
    <property type="project" value="UniProtKB-KW"/>
</dbReference>
<dbReference type="EC" id="2.3.-.-" evidence="2"/>
<dbReference type="GeneID" id="69119140"/>
<evidence type="ECO:0000313" key="2">
    <source>
        <dbReference type="EMBL" id="MFC3477867.1"/>
    </source>
</evidence>
<keyword evidence="3" id="KW-1185">Reference proteome</keyword>
<dbReference type="AlphaFoldDB" id="A0ABD5NF48"/>
<proteinExistence type="predicted"/>
<accession>A0ABD5NF48</accession>
<organism evidence="2 3">
    <name type="scientific">Halobacterium litoreum</name>
    <dbReference type="NCBI Taxonomy" id="2039234"/>
    <lineage>
        <taxon>Archaea</taxon>
        <taxon>Methanobacteriati</taxon>
        <taxon>Methanobacteriota</taxon>
        <taxon>Stenosarchaea group</taxon>
        <taxon>Halobacteria</taxon>
        <taxon>Halobacteriales</taxon>
        <taxon>Halobacteriaceae</taxon>
        <taxon>Halobacterium</taxon>
    </lineage>
</organism>
<evidence type="ECO:0000256" key="1">
    <source>
        <dbReference type="SAM" id="MobiDB-lite"/>
    </source>
</evidence>
<dbReference type="InterPro" id="IPR016181">
    <property type="entry name" value="Acyl_CoA_acyltransferase"/>
</dbReference>
<name>A0ABD5NF48_9EURY</name>
<dbReference type="Gene3D" id="3.40.630.30">
    <property type="match status" value="1"/>
</dbReference>
<reference evidence="2 3" key="1">
    <citation type="journal article" date="2019" name="Int. J. Syst. Evol. Microbiol.">
        <title>The Global Catalogue of Microorganisms (GCM) 10K type strain sequencing project: providing services to taxonomists for standard genome sequencing and annotation.</title>
        <authorList>
            <consortium name="The Broad Institute Genomics Platform"/>
            <consortium name="The Broad Institute Genome Sequencing Center for Infectious Disease"/>
            <person name="Wu L."/>
            <person name="Ma J."/>
        </authorList>
    </citation>
    <scope>NUCLEOTIDE SEQUENCE [LARGE SCALE GENOMIC DNA]</scope>
    <source>
        <strain evidence="2 3">CGMCC 1.12562</strain>
    </source>
</reference>
<feature type="region of interest" description="Disordered" evidence="1">
    <location>
        <begin position="102"/>
        <end position="127"/>
    </location>
</feature>
<evidence type="ECO:0000313" key="3">
    <source>
        <dbReference type="Proteomes" id="UP001595660"/>
    </source>
</evidence>
<keyword evidence="2" id="KW-0012">Acyltransferase</keyword>